<feature type="region of interest" description="Disordered" evidence="2">
    <location>
        <begin position="1"/>
        <end position="25"/>
    </location>
</feature>
<feature type="compositionally biased region" description="Polar residues" evidence="2">
    <location>
        <begin position="69"/>
        <end position="78"/>
    </location>
</feature>
<dbReference type="PANTHER" id="PTHR11937">
    <property type="entry name" value="ACTIN"/>
    <property type="match status" value="1"/>
</dbReference>
<organism evidence="3 4">
    <name type="scientific">Dimargaris cristalligena</name>
    <dbReference type="NCBI Taxonomy" id="215637"/>
    <lineage>
        <taxon>Eukaryota</taxon>
        <taxon>Fungi</taxon>
        <taxon>Fungi incertae sedis</taxon>
        <taxon>Zoopagomycota</taxon>
        <taxon>Kickxellomycotina</taxon>
        <taxon>Dimargaritomycetes</taxon>
        <taxon>Dimargaritales</taxon>
        <taxon>Dimargaritaceae</taxon>
        <taxon>Dimargaris</taxon>
    </lineage>
</organism>
<dbReference type="InterPro" id="IPR043129">
    <property type="entry name" value="ATPase_NBD"/>
</dbReference>
<dbReference type="AlphaFoldDB" id="A0A4P9ZZ87"/>
<dbReference type="CDD" id="cd10206">
    <property type="entry name" value="ASKHA_NBD_Arp8-like"/>
    <property type="match status" value="1"/>
</dbReference>
<dbReference type="SUPFAM" id="SSF53067">
    <property type="entry name" value="Actin-like ATPase domain"/>
    <property type="match status" value="2"/>
</dbReference>
<evidence type="ECO:0000313" key="3">
    <source>
        <dbReference type="EMBL" id="RKP39084.1"/>
    </source>
</evidence>
<dbReference type="SMART" id="SM00268">
    <property type="entry name" value="ACTIN"/>
    <property type="match status" value="1"/>
</dbReference>
<keyword evidence="4" id="KW-1185">Reference proteome</keyword>
<feature type="compositionally biased region" description="Polar residues" evidence="2">
    <location>
        <begin position="1"/>
        <end position="12"/>
    </location>
</feature>
<proteinExistence type="inferred from homology"/>
<dbReference type="Pfam" id="PF00022">
    <property type="entry name" value="Actin"/>
    <property type="match status" value="1"/>
</dbReference>
<dbReference type="InterPro" id="IPR004000">
    <property type="entry name" value="Actin"/>
</dbReference>
<dbReference type="Gene3D" id="3.30.420.40">
    <property type="match status" value="2"/>
</dbReference>
<dbReference type="Gene3D" id="3.90.640.10">
    <property type="entry name" value="Actin, Chain A, domain 4"/>
    <property type="match status" value="1"/>
</dbReference>
<comment type="similarity">
    <text evidence="1">Belongs to the actin family.</text>
</comment>
<name>A0A4P9ZZ87_9FUNG</name>
<reference evidence="4" key="1">
    <citation type="journal article" date="2018" name="Nat. Microbiol.">
        <title>Leveraging single-cell genomics to expand the fungal tree of life.</title>
        <authorList>
            <person name="Ahrendt S.R."/>
            <person name="Quandt C.A."/>
            <person name="Ciobanu D."/>
            <person name="Clum A."/>
            <person name="Salamov A."/>
            <person name="Andreopoulos B."/>
            <person name="Cheng J.F."/>
            <person name="Woyke T."/>
            <person name="Pelin A."/>
            <person name="Henrissat B."/>
            <person name="Reynolds N.K."/>
            <person name="Benny G.L."/>
            <person name="Smith M.E."/>
            <person name="James T.Y."/>
            <person name="Grigoriev I.V."/>
        </authorList>
    </citation>
    <scope>NUCLEOTIDE SEQUENCE [LARGE SCALE GENOMIC DNA]</scope>
    <source>
        <strain evidence="4">RSA 468</strain>
    </source>
</reference>
<accession>A0A4P9ZZ87</accession>
<dbReference type="Proteomes" id="UP000268162">
    <property type="component" value="Unassembled WGS sequence"/>
</dbReference>
<protein>
    <submittedName>
        <fullName evidence="3">Uncharacterized protein</fullName>
    </submittedName>
</protein>
<evidence type="ECO:0000313" key="4">
    <source>
        <dbReference type="Proteomes" id="UP000268162"/>
    </source>
</evidence>
<gene>
    <name evidence="3" type="ORF">BJ085DRAFT_18217</name>
</gene>
<evidence type="ECO:0000256" key="2">
    <source>
        <dbReference type="SAM" id="MobiDB-lite"/>
    </source>
</evidence>
<evidence type="ECO:0000256" key="1">
    <source>
        <dbReference type="RuleBase" id="RU000487"/>
    </source>
</evidence>
<feature type="region of interest" description="Disordered" evidence="2">
    <location>
        <begin position="62"/>
        <end position="84"/>
    </location>
</feature>
<dbReference type="STRING" id="215637.A0A4P9ZZ87"/>
<sequence>MPATASDGTNGPATDHDPTAQVNPGFLEPLGTIIIHPGSRFLRIGKSTDIFPHAIEHVIARKTKAAATSEDSNPLDSNSPDRETQLTHIFDQMDIELRQRLKDAKRRPVNNALTMVTNFNEKAQPELISDHNDPYKVEWTDVKRQEPYYTDTPATAAPCRSEYVMRWPIQRGQFNWRDYTSMHAVLGDLETIWADAIEHELGIPRAQFHRWSAVLVIPDLYHRHQVEALMNLVLNYLGLRRILIQQEAACVTFGAGISSACIVDVGAQKTSAVCVEDGYCLPTTRVQAQYGGDDISLVLAELLVRHSFPYTEFSYLNRAYDWQLLNDLKEKYGTLNEADVTVQVYDFVARVPYQVARKYRFKVYDEPYLASMTLFYPKLLEYLAPFSSSTSVSATPAASSPAPQWISQPDELAPYKLQPLDTIITHCISHSGPEDRCKRYYANIILVGGGCALTPLFANFLESRLLRARPAHLQGIEKIQVLPSPRDLDPRVLAWKGASVLSKLDIAGEMWIQGPEWNELGTKNFKNRLLFFW</sequence>
<dbReference type="EMBL" id="ML002300">
    <property type="protein sequence ID" value="RKP39084.1"/>
    <property type="molecule type" value="Genomic_DNA"/>
</dbReference>